<dbReference type="Gene3D" id="3.80.10.10">
    <property type="entry name" value="Ribonuclease Inhibitor"/>
    <property type="match status" value="2"/>
</dbReference>
<keyword evidence="1" id="KW-0812">Transmembrane</keyword>
<protein>
    <submittedName>
        <fullName evidence="2">Uncharacterized protein</fullName>
    </submittedName>
</protein>
<feature type="transmembrane region" description="Helical" evidence="1">
    <location>
        <begin position="892"/>
        <end position="917"/>
    </location>
</feature>
<dbReference type="EMBL" id="NBNE01000710">
    <property type="protein sequence ID" value="OWZ17688.1"/>
    <property type="molecule type" value="Genomic_DNA"/>
</dbReference>
<feature type="transmembrane region" description="Helical" evidence="1">
    <location>
        <begin position="76"/>
        <end position="98"/>
    </location>
</feature>
<proteinExistence type="predicted"/>
<dbReference type="Proteomes" id="UP000198211">
    <property type="component" value="Unassembled WGS sequence"/>
</dbReference>
<dbReference type="STRING" id="4795.A0A225WKB9"/>
<evidence type="ECO:0000313" key="3">
    <source>
        <dbReference type="Proteomes" id="UP000198211"/>
    </source>
</evidence>
<accession>A0A225WKB9</accession>
<comment type="caution">
    <text evidence="2">The sequence shown here is derived from an EMBL/GenBank/DDBJ whole genome shotgun (WGS) entry which is preliminary data.</text>
</comment>
<organism evidence="2 3">
    <name type="scientific">Phytophthora megakarya</name>
    <dbReference type="NCBI Taxonomy" id="4795"/>
    <lineage>
        <taxon>Eukaryota</taxon>
        <taxon>Sar</taxon>
        <taxon>Stramenopiles</taxon>
        <taxon>Oomycota</taxon>
        <taxon>Peronosporomycetes</taxon>
        <taxon>Peronosporales</taxon>
        <taxon>Peronosporaceae</taxon>
        <taxon>Phytophthora</taxon>
    </lineage>
</organism>
<feature type="transmembrane region" description="Helical" evidence="1">
    <location>
        <begin position="178"/>
        <end position="195"/>
    </location>
</feature>
<feature type="transmembrane region" description="Helical" evidence="1">
    <location>
        <begin position="742"/>
        <end position="770"/>
    </location>
</feature>
<evidence type="ECO:0000313" key="2">
    <source>
        <dbReference type="EMBL" id="OWZ17688.1"/>
    </source>
</evidence>
<sequence>MGTPKVALPSATDYVYLSLYPFIFWWLIILGVHLLTCVYNLGFAKFYWDFDASWLSYSLETYNIGMPRKNFIAISYIYVGLACAHGVCILQMFGALIWQRLTSKRRSLAIQQERTRSVVVRRFTQVYVKAVHRNGFFGVNGKYFHTILIFREILETALQTIQAVRMSKYLPHPQLNNFYIGLLVVNCWSSLIIYSRRFMRSEAERRFALVVCDCVLDLMASVGVSIMILVGYADQYNVTLDGFNFDAFTDDNWTAQMLNEAQMVLVVSWSDMATRVIFSLGLIVATTNMKELLYLSPQRERRVSPSAQAHAKGKVLQIDQLVSYGVDTRIQSSIIPATHMNGCGQTSFRRHKFDYKTSSPRFHVAHITFAIWGVVVLALHIQAIVMQSSSECEPKVHPMAGVLPSCFVLNFNCHELNIVGGSEEVHTEWVRFDRRTVVKLRILHCVAFTMPDNFLDFIELQEIRIYNSTIVNWSDDAAIANTYHPKITTLSVVRTVMADGALPLGFQSSDFPQSLLELYFCETNLQNIPDDIDSKWHVKSSVYIENSKLTSVSQALIRLQPFYLVLAGNPITQIPPELFEINGILYLILGRTNISELPRTILVPSTNAPFVDVRDTSVSYFWSWMDPLVESMLDVSPMILASGSTYCNDLDKIYSGVTDDFSTENQADYSSILMNSSEQNWERLHHAVDCSPPIYPTTFPLAIHLITCGYNAMYAIFYWGLEQTTLGWYLMFYRVGLQPEQYRTIAILHVFTSLIHGLCALCMIGSSLWFRRLTFTPWGKINMEANMTKSTRNESSSRANSMVRIGLSRFTTHITNRYGFLGVNGKYFHVLMLCRELVETTFQTIQAYRMSFLLPSTLINRFYVVGLVLNCWSSVIIYVLPFRSNESQRRLVSLACDCVLDVMSCMGVTFIVVLSYLDQYGTNTSDFQVDNWYNDEWVAHALSEFQMIVVVSWTDLISKMIFSFGLVVTTTNMKELLYQQSSWRRNRVRASPDVLLITPKQVKVKAIVNNEPSNFSKQSGVLKEVPARTDGLDEKIKEFRRGIMVGVHILFFIWGLLVLGFHVQAATQPTLPQCLLQVRPWAESRPSCFFLCLDCYNLAITGQSGEVDTNWREFDESTVVMILIKHCPQLDVPIIFNKFHQLISIKIYNTTIIEWNDAAAITNTNHPVFLSLMLARVNMTDGLLPPGFQSNDTPANLYDFELCVTNLRELPEDLDSKWNLGSVVFIEYSQLENVPAVLLRIWPAYLSLVGNPISDLPVEIFEVEGMTDLAIGYTNIRELPENVPQISSTLSTIYIQGTNVSYFWSWIDALTERHSARLMPRPIMAGDSLYCDDLKKIENGSTSEFTGASSRYSNLLMNPANAGPQGSIWSWVDCNPTVTGVSGPLFPLDSEDERNAL</sequence>
<dbReference type="SUPFAM" id="SSF52058">
    <property type="entry name" value="L domain-like"/>
    <property type="match status" value="2"/>
</dbReference>
<name>A0A225WKB9_9STRA</name>
<feature type="transmembrane region" description="Helical" evidence="1">
    <location>
        <begin position="272"/>
        <end position="293"/>
    </location>
</feature>
<feature type="transmembrane region" description="Helical" evidence="1">
    <location>
        <begin position="701"/>
        <end position="721"/>
    </location>
</feature>
<keyword evidence="1" id="KW-1133">Transmembrane helix</keyword>
<feature type="transmembrane region" description="Helical" evidence="1">
    <location>
        <begin position="207"/>
        <end position="233"/>
    </location>
</feature>
<feature type="transmembrane region" description="Helical" evidence="1">
    <location>
        <begin position="23"/>
        <end position="48"/>
    </location>
</feature>
<keyword evidence="3" id="KW-1185">Reference proteome</keyword>
<feature type="transmembrane region" description="Helical" evidence="1">
    <location>
        <begin position="1043"/>
        <end position="1063"/>
    </location>
</feature>
<dbReference type="InterPro" id="IPR032675">
    <property type="entry name" value="LRR_dom_sf"/>
</dbReference>
<keyword evidence="1" id="KW-0472">Membrane</keyword>
<dbReference type="OrthoDB" id="96264at2759"/>
<feature type="transmembrane region" description="Helical" evidence="1">
    <location>
        <begin position="862"/>
        <end position="880"/>
    </location>
</feature>
<gene>
    <name evidence="2" type="ORF">PHMEG_0008329</name>
</gene>
<evidence type="ECO:0000256" key="1">
    <source>
        <dbReference type="SAM" id="Phobius"/>
    </source>
</evidence>
<feature type="transmembrane region" description="Helical" evidence="1">
    <location>
        <begin position="362"/>
        <end position="385"/>
    </location>
</feature>
<reference evidence="3" key="1">
    <citation type="submission" date="2017-03" db="EMBL/GenBank/DDBJ databases">
        <title>Phytopthora megakarya and P. palmivora, two closely related causual agents of cacao black pod achieved similar genome size and gene model numbers by different mechanisms.</title>
        <authorList>
            <person name="Ali S."/>
            <person name="Shao J."/>
            <person name="Larry D.J."/>
            <person name="Kronmiller B."/>
            <person name="Shen D."/>
            <person name="Strem M.D."/>
            <person name="Melnick R.L."/>
            <person name="Guiltinan M.J."/>
            <person name="Tyler B.M."/>
            <person name="Meinhardt L.W."/>
            <person name="Bailey B.A."/>
        </authorList>
    </citation>
    <scope>NUCLEOTIDE SEQUENCE [LARGE SCALE GENOMIC DNA]</scope>
    <source>
        <strain evidence="3">zdho120</strain>
    </source>
</reference>